<dbReference type="Gene3D" id="1.20.120.530">
    <property type="entry name" value="GntR ligand-binding domain-like"/>
    <property type="match status" value="1"/>
</dbReference>
<dbReference type="Pfam" id="PF00392">
    <property type="entry name" value="GntR"/>
    <property type="match status" value="1"/>
</dbReference>
<protein>
    <submittedName>
        <fullName evidence="5">HTH-type transcriptional regulator, GntR family</fullName>
    </submittedName>
</protein>
<dbReference type="HOGENOM" id="CLU_017584_5_1_5"/>
<dbReference type="Pfam" id="PF07729">
    <property type="entry name" value="FCD"/>
    <property type="match status" value="1"/>
</dbReference>
<dbReference type="CDD" id="cd07377">
    <property type="entry name" value="WHTH_GntR"/>
    <property type="match status" value="1"/>
</dbReference>
<dbReference type="SUPFAM" id="SSF48008">
    <property type="entry name" value="GntR ligand-binding domain-like"/>
    <property type="match status" value="1"/>
</dbReference>
<dbReference type="PANTHER" id="PTHR43537:SF49">
    <property type="entry name" value="TRANSCRIPTIONAL REGULATORY PROTEIN"/>
    <property type="match status" value="1"/>
</dbReference>
<organism evidence="5 6">
    <name type="scientific">Roseobacter litoralis (strain ATCC 49566 / DSM 6996 / JCM 21268 / NBRC 15278 / OCh 149)</name>
    <dbReference type="NCBI Taxonomy" id="391595"/>
    <lineage>
        <taxon>Bacteria</taxon>
        <taxon>Pseudomonadati</taxon>
        <taxon>Pseudomonadota</taxon>
        <taxon>Alphaproteobacteria</taxon>
        <taxon>Rhodobacterales</taxon>
        <taxon>Roseobacteraceae</taxon>
        <taxon>Roseobacter</taxon>
    </lineage>
</organism>
<accession>F7ZKT5</accession>
<proteinExistence type="predicted"/>
<reference evidence="5 6" key="1">
    <citation type="journal article" date="2011" name="BMC Genomics">
        <title>Comparative genome analysis and genome-guided physiological analysis of Roseobacter litoralis.</title>
        <authorList>
            <person name="Kalhoefer D."/>
            <person name="Thole S."/>
            <person name="Voget S."/>
            <person name="Lehmann R."/>
            <person name="Liesegang H."/>
            <person name="Wollher A."/>
            <person name="Daniel R."/>
            <person name="Simon M."/>
            <person name="Brinkhoff T."/>
        </authorList>
    </citation>
    <scope>NUCLEOTIDE SEQUENCE [LARGE SCALE GENOMIC DNA]</scope>
    <source>
        <strain evidence="6">ATCC 49566 / DSM 6996 / JCM 21268 / NBRC 15278 / OCh 149</strain>
    </source>
</reference>
<dbReference type="PANTHER" id="PTHR43537">
    <property type="entry name" value="TRANSCRIPTIONAL REGULATOR, GNTR FAMILY"/>
    <property type="match status" value="1"/>
</dbReference>
<dbReference type="PROSITE" id="PS50949">
    <property type="entry name" value="HTH_GNTR"/>
    <property type="match status" value="1"/>
</dbReference>
<evidence type="ECO:0000313" key="5">
    <source>
        <dbReference type="EMBL" id="AEI92751.1"/>
    </source>
</evidence>
<dbReference type="AlphaFoldDB" id="F7ZKT5"/>
<dbReference type="Proteomes" id="UP000001353">
    <property type="component" value="Chromosome"/>
</dbReference>
<keyword evidence="2" id="KW-0238">DNA-binding</keyword>
<name>F7ZKT5_ROSLO</name>
<dbReference type="InterPro" id="IPR036390">
    <property type="entry name" value="WH_DNA-bd_sf"/>
</dbReference>
<gene>
    <name evidence="5" type="ordered locus">RLO149_c007240</name>
</gene>
<dbReference type="GO" id="GO:0003677">
    <property type="term" value="F:DNA binding"/>
    <property type="evidence" value="ECO:0007669"/>
    <property type="project" value="UniProtKB-KW"/>
</dbReference>
<evidence type="ECO:0000256" key="1">
    <source>
        <dbReference type="ARBA" id="ARBA00023015"/>
    </source>
</evidence>
<dbReference type="InterPro" id="IPR000524">
    <property type="entry name" value="Tscrpt_reg_HTH_GntR"/>
</dbReference>
<evidence type="ECO:0000256" key="3">
    <source>
        <dbReference type="ARBA" id="ARBA00023163"/>
    </source>
</evidence>
<keyword evidence="3" id="KW-0804">Transcription</keyword>
<dbReference type="STRING" id="391595.RLO149_c007240"/>
<dbReference type="SMART" id="SM00895">
    <property type="entry name" value="FCD"/>
    <property type="match status" value="1"/>
</dbReference>
<keyword evidence="6" id="KW-1185">Reference proteome</keyword>
<dbReference type="InterPro" id="IPR011711">
    <property type="entry name" value="GntR_C"/>
</dbReference>
<evidence type="ECO:0000259" key="4">
    <source>
        <dbReference type="PROSITE" id="PS50949"/>
    </source>
</evidence>
<dbReference type="InterPro" id="IPR008920">
    <property type="entry name" value="TF_FadR/GntR_C"/>
</dbReference>
<feature type="domain" description="HTH gntR-type" evidence="4">
    <location>
        <begin position="3"/>
        <end position="70"/>
    </location>
</feature>
<dbReference type="OrthoDB" id="7620579at2"/>
<dbReference type="GO" id="GO:0003700">
    <property type="term" value="F:DNA-binding transcription factor activity"/>
    <property type="evidence" value="ECO:0007669"/>
    <property type="project" value="InterPro"/>
</dbReference>
<dbReference type="InterPro" id="IPR036388">
    <property type="entry name" value="WH-like_DNA-bd_sf"/>
</dbReference>
<dbReference type="SMART" id="SM00345">
    <property type="entry name" value="HTH_GNTR"/>
    <property type="match status" value="1"/>
</dbReference>
<evidence type="ECO:0000313" key="6">
    <source>
        <dbReference type="Proteomes" id="UP000001353"/>
    </source>
</evidence>
<keyword evidence="1" id="KW-0805">Transcription regulation</keyword>
<dbReference type="EMBL" id="CP002623">
    <property type="protein sequence ID" value="AEI92751.1"/>
    <property type="molecule type" value="Genomic_DNA"/>
</dbReference>
<dbReference type="RefSeq" id="WP_013960691.1">
    <property type="nucleotide sequence ID" value="NC_015730.1"/>
</dbReference>
<dbReference type="Gene3D" id="1.10.10.10">
    <property type="entry name" value="Winged helix-like DNA-binding domain superfamily/Winged helix DNA-binding domain"/>
    <property type="match status" value="1"/>
</dbReference>
<evidence type="ECO:0000256" key="2">
    <source>
        <dbReference type="ARBA" id="ARBA00023125"/>
    </source>
</evidence>
<sequence>METRRADQIAHSIEQLVFVGEFKNGERLDEIRLAQQFSVSRTPIREALQRLVLSGMAEQIPRRGVFVRKPDAVELMDMFETMAELEAACGRFAAMRITDDGLKALEAANRRCHNAIDAQDAALYYDENETFHREIYKGCANGFLEKEALRLQNRLKPYRRMQLKFRGRLKQSMSEHDEIVNAIKEGDETRAGTILRQHVAVQGEKFHQLIANLNN</sequence>
<dbReference type="KEGG" id="rli:RLO149_c007240"/>
<dbReference type="SUPFAM" id="SSF46785">
    <property type="entry name" value="Winged helix' DNA-binding domain"/>
    <property type="match status" value="1"/>
</dbReference>
<dbReference type="eggNOG" id="COG1802">
    <property type="taxonomic scope" value="Bacteria"/>
</dbReference>